<gene>
    <name evidence="3" type="ORF">KUTeg_020321</name>
</gene>
<dbReference type="InterPro" id="IPR050719">
    <property type="entry name" value="Cortactin-Actin_Reg"/>
</dbReference>
<dbReference type="PANTHER" id="PTHR23166">
    <property type="entry name" value="FILAMIN/GPBP-INTERACTING PROTEIN"/>
    <property type="match status" value="1"/>
</dbReference>
<protein>
    <recommendedName>
        <fullName evidence="2">Cortactin-binding protein-2 N-terminal domain-containing protein</fullName>
    </recommendedName>
</protein>
<dbReference type="EMBL" id="JARBDR010000918">
    <property type="protein sequence ID" value="KAJ8301334.1"/>
    <property type="molecule type" value="Genomic_DNA"/>
</dbReference>
<keyword evidence="4" id="KW-1185">Reference proteome</keyword>
<evidence type="ECO:0000259" key="2">
    <source>
        <dbReference type="Pfam" id="PF09727"/>
    </source>
</evidence>
<evidence type="ECO:0000313" key="4">
    <source>
        <dbReference type="Proteomes" id="UP001217089"/>
    </source>
</evidence>
<evidence type="ECO:0000256" key="1">
    <source>
        <dbReference type="ARBA" id="ARBA00023054"/>
    </source>
</evidence>
<dbReference type="InterPro" id="IPR019131">
    <property type="entry name" value="Cortactin-binding_p2_N"/>
</dbReference>
<name>A0ABQ9EA57_TEGGR</name>
<dbReference type="Pfam" id="PF09727">
    <property type="entry name" value="CortBP2"/>
    <property type="match status" value="1"/>
</dbReference>
<reference evidence="3 4" key="1">
    <citation type="submission" date="2022-12" db="EMBL/GenBank/DDBJ databases">
        <title>Chromosome-level genome of Tegillarca granosa.</title>
        <authorList>
            <person name="Kim J."/>
        </authorList>
    </citation>
    <scope>NUCLEOTIDE SEQUENCE [LARGE SCALE GENOMIC DNA]</scope>
    <source>
        <strain evidence="3">Teg-2019</strain>
        <tissue evidence="3">Adductor muscle</tissue>
    </source>
</reference>
<feature type="domain" description="Cortactin-binding protein-2 N-terminal" evidence="2">
    <location>
        <begin position="38"/>
        <end position="80"/>
    </location>
</feature>
<dbReference type="PANTHER" id="PTHR23166:SF5">
    <property type="entry name" value="CTTNBP2 N-TERMINAL-LIKE PROTEIN"/>
    <property type="match status" value="1"/>
</dbReference>
<dbReference type="Proteomes" id="UP001217089">
    <property type="component" value="Unassembled WGS sequence"/>
</dbReference>
<evidence type="ECO:0000313" key="3">
    <source>
        <dbReference type="EMBL" id="KAJ8301334.1"/>
    </source>
</evidence>
<keyword evidence="1" id="KW-0175">Coiled coil</keyword>
<accession>A0ABQ9EA57</accession>
<comment type="caution">
    <text evidence="3">The sequence shown here is derived from an EMBL/GenBank/DDBJ whole genome shotgun (WGS) entry which is preliminary data.</text>
</comment>
<proteinExistence type="predicted"/>
<organism evidence="3 4">
    <name type="scientific">Tegillarca granosa</name>
    <name type="common">Malaysian cockle</name>
    <name type="synonym">Anadara granosa</name>
    <dbReference type="NCBI Taxonomy" id="220873"/>
    <lineage>
        <taxon>Eukaryota</taxon>
        <taxon>Metazoa</taxon>
        <taxon>Spiralia</taxon>
        <taxon>Lophotrochozoa</taxon>
        <taxon>Mollusca</taxon>
        <taxon>Bivalvia</taxon>
        <taxon>Autobranchia</taxon>
        <taxon>Pteriomorphia</taxon>
        <taxon>Arcoida</taxon>
        <taxon>Arcoidea</taxon>
        <taxon>Arcidae</taxon>
        <taxon>Tegillarca</taxon>
    </lineage>
</organism>
<sequence>MLQRHPKMDLNKTDLLQLLSYLEGEVQARDVAIAALKALSELEDEKRKHAQDTAQGDDVTYMLEKERERLRQEVNKYKQNFHFVVRMSKN</sequence>